<sequence>MIYSKTVVHLHRQNQNIRMISKEENILFAAEKLFAEKGFEGTSTREIAKAANVNISMISYYFGSKEKLYEKLVEYRMSEGQFFSKDILERTDINDWEKIEKIVDQFAGKVRHQKCFYRIMQREQLHTQNPHIVEFLKQTKMGFISMYSKILESGLKKGIFTKNPPIYLLHSTVSGTLFYASNAKEMYKEFLNNTDEEEIFDDTYYTELNTHIKYLLKDLLGYEENK</sequence>
<dbReference type="PANTHER" id="PTHR30328:SF54">
    <property type="entry name" value="HTH-TYPE TRANSCRIPTIONAL REPRESSOR SCO4008"/>
    <property type="match status" value="1"/>
</dbReference>
<dbReference type="PRINTS" id="PR00455">
    <property type="entry name" value="HTHTETR"/>
</dbReference>
<feature type="domain" description="HTH tetR-type" evidence="3">
    <location>
        <begin position="20"/>
        <end position="80"/>
    </location>
</feature>
<dbReference type="InterPro" id="IPR036271">
    <property type="entry name" value="Tet_transcr_reg_TetR-rel_C_sf"/>
</dbReference>
<dbReference type="GO" id="GO:0003677">
    <property type="term" value="F:DNA binding"/>
    <property type="evidence" value="ECO:0007669"/>
    <property type="project" value="UniProtKB-UniRule"/>
</dbReference>
<keyword evidence="1 2" id="KW-0238">DNA-binding</keyword>
<name>A0A1M4Y8A0_9FLAO</name>
<protein>
    <submittedName>
        <fullName evidence="4">Transcriptional regulator, TetR family</fullName>
    </submittedName>
</protein>
<dbReference type="PANTHER" id="PTHR30328">
    <property type="entry name" value="TRANSCRIPTIONAL REPRESSOR"/>
    <property type="match status" value="1"/>
</dbReference>
<dbReference type="AlphaFoldDB" id="A0A1M4Y8A0"/>
<organism evidence="4 5">
    <name type="scientific">Chryseobacterium takakiae</name>
    <dbReference type="NCBI Taxonomy" id="1302685"/>
    <lineage>
        <taxon>Bacteria</taxon>
        <taxon>Pseudomonadati</taxon>
        <taxon>Bacteroidota</taxon>
        <taxon>Flavobacteriia</taxon>
        <taxon>Flavobacteriales</taxon>
        <taxon>Weeksellaceae</taxon>
        <taxon>Chryseobacterium group</taxon>
        <taxon>Chryseobacterium</taxon>
    </lineage>
</organism>
<dbReference type="Pfam" id="PF17938">
    <property type="entry name" value="TetR_C_29"/>
    <property type="match status" value="1"/>
</dbReference>
<reference evidence="5" key="1">
    <citation type="submission" date="2016-11" db="EMBL/GenBank/DDBJ databases">
        <authorList>
            <person name="Varghese N."/>
            <person name="Submissions S."/>
        </authorList>
    </citation>
    <scope>NUCLEOTIDE SEQUENCE [LARGE SCALE GENOMIC DNA]</scope>
    <source>
        <strain evidence="5">DSM 26898</strain>
    </source>
</reference>
<evidence type="ECO:0000313" key="5">
    <source>
        <dbReference type="Proteomes" id="UP000184236"/>
    </source>
</evidence>
<accession>A0A1M4Y8A0</accession>
<dbReference type="STRING" id="1302685.SAMN05444408_107168"/>
<dbReference type="Proteomes" id="UP000184236">
    <property type="component" value="Unassembled WGS sequence"/>
</dbReference>
<dbReference type="InterPro" id="IPR009057">
    <property type="entry name" value="Homeodomain-like_sf"/>
</dbReference>
<dbReference type="SUPFAM" id="SSF46689">
    <property type="entry name" value="Homeodomain-like"/>
    <property type="match status" value="1"/>
</dbReference>
<dbReference type="EMBL" id="FQVO01000007">
    <property type="protein sequence ID" value="SHF01682.1"/>
    <property type="molecule type" value="Genomic_DNA"/>
</dbReference>
<evidence type="ECO:0000259" key="3">
    <source>
        <dbReference type="PROSITE" id="PS50977"/>
    </source>
</evidence>
<dbReference type="Pfam" id="PF00440">
    <property type="entry name" value="TetR_N"/>
    <property type="match status" value="1"/>
</dbReference>
<evidence type="ECO:0000256" key="1">
    <source>
        <dbReference type="ARBA" id="ARBA00023125"/>
    </source>
</evidence>
<feature type="DNA-binding region" description="H-T-H motif" evidence="2">
    <location>
        <begin position="43"/>
        <end position="62"/>
    </location>
</feature>
<dbReference type="InterPro" id="IPR001647">
    <property type="entry name" value="HTH_TetR"/>
</dbReference>
<dbReference type="SUPFAM" id="SSF48498">
    <property type="entry name" value="Tetracyclin repressor-like, C-terminal domain"/>
    <property type="match status" value="1"/>
</dbReference>
<dbReference type="Gene3D" id="1.10.357.10">
    <property type="entry name" value="Tetracycline Repressor, domain 2"/>
    <property type="match status" value="1"/>
</dbReference>
<dbReference type="PROSITE" id="PS50977">
    <property type="entry name" value="HTH_TETR_2"/>
    <property type="match status" value="1"/>
</dbReference>
<gene>
    <name evidence="4" type="ORF">SAMN05444408_107168</name>
</gene>
<keyword evidence="5" id="KW-1185">Reference proteome</keyword>
<dbReference type="InterPro" id="IPR041474">
    <property type="entry name" value="NicS_C"/>
</dbReference>
<proteinExistence type="predicted"/>
<dbReference type="InterPro" id="IPR050109">
    <property type="entry name" value="HTH-type_TetR-like_transc_reg"/>
</dbReference>
<evidence type="ECO:0000256" key="2">
    <source>
        <dbReference type="PROSITE-ProRule" id="PRU00335"/>
    </source>
</evidence>
<evidence type="ECO:0000313" key="4">
    <source>
        <dbReference type="EMBL" id="SHF01682.1"/>
    </source>
</evidence>